<gene>
    <name evidence="1" type="ORF">B0T14DRAFT_527388</name>
</gene>
<sequence>MSNGPDQWNLNLFVRLPTGLRLPHLRILSFGRVTCTGKALLRFLLSHKGTLNSVCLNEVWINQAPGSLFSGRCTTSLDVSRSILLDAKRHWPVGAVPWSSDALETENPPGGGPSV</sequence>
<reference evidence="1" key="1">
    <citation type="submission" date="2023-06" db="EMBL/GenBank/DDBJ databases">
        <title>Genome-scale phylogeny and comparative genomics of the fungal order Sordariales.</title>
        <authorList>
            <consortium name="Lawrence Berkeley National Laboratory"/>
            <person name="Hensen N."/>
            <person name="Bonometti L."/>
            <person name="Westerberg I."/>
            <person name="Brannstrom I.O."/>
            <person name="Guillou S."/>
            <person name="Cros-Aarteil S."/>
            <person name="Calhoun S."/>
            <person name="Haridas S."/>
            <person name="Kuo A."/>
            <person name="Mondo S."/>
            <person name="Pangilinan J."/>
            <person name="Riley R."/>
            <person name="Labutti K."/>
            <person name="Andreopoulos B."/>
            <person name="Lipzen A."/>
            <person name="Chen C."/>
            <person name="Yanf M."/>
            <person name="Daum C."/>
            <person name="Ng V."/>
            <person name="Clum A."/>
            <person name="Steindorff A."/>
            <person name="Ohm R."/>
            <person name="Martin F."/>
            <person name="Silar P."/>
            <person name="Natvig D."/>
            <person name="Lalanne C."/>
            <person name="Gautier V."/>
            <person name="Ament-Velasquez S.L."/>
            <person name="Kruys A."/>
            <person name="Hutchinson M.I."/>
            <person name="Powell A.J."/>
            <person name="Barry K."/>
            <person name="Miller A.N."/>
            <person name="Grigoriev I.V."/>
            <person name="Debuchy R."/>
            <person name="Gladieux P."/>
            <person name="Thoren M.H."/>
            <person name="Johannesson H."/>
        </authorList>
    </citation>
    <scope>NUCLEOTIDE SEQUENCE</scope>
    <source>
        <strain evidence="1">CBS 606.72</strain>
    </source>
</reference>
<proteinExistence type="predicted"/>
<name>A0AA39WEM6_9PEZI</name>
<dbReference type="AlphaFoldDB" id="A0AA39WEM6"/>
<protein>
    <submittedName>
        <fullName evidence="1">Uncharacterized protein</fullName>
    </submittedName>
</protein>
<evidence type="ECO:0000313" key="1">
    <source>
        <dbReference type="EMBL" id="KAK0613965.1"/>
    </source>
</evidence>
<evidence type="ECO:0000313" key="2">
    <source>
        <dbReference type="Proteomes" id="UP001175000"/>
    </source>
</evidence>
<dbReference type="Proteomes" id="UP001175000">
    <property type="component" value="Unassembled WGS sequence"/>
</dbReference>
<dbReference type="EMBL" id="JAULSU010000006">
    <property type="protein sequence ID" value="KAK0613965.1"/>
    <property type="molecule type" value="Genomic_DNA"/>
</dbReference>
<accession>A0AA39WEM6</accession>
<organism evidence="1 2">
    <name type="scientific">Immersiella caudata</name>
    <dbReference type="NCBI Taxonomy" id="314043"/>
    <lineage>
        <taxon>Eukaryota</taxon>
        <taxon>Fungi</taxon>
        <taxon>Dikarya</taxon>
        <taxon>Ascomycota</taxon>
        <taxon>Pezizomycotina</taxon>
        <taxon>Sordariomycetes</taxon>
        <taxon>Sordariomycetidae</taxon>
        <taxon>Sordariales</taxon>
        <taxon>Lasiosphaeriaceae</taxon>
        <taxon>Immersiella</taxon>
    </lineage>
</organism>
<keyword evidence="2" id="KW-1185">Reference proteome</keyword>
<comment type="caution">
    <text evidence="1">The sequence shown here is derived from an EMBL/GenBank/DDBJ whole genome shotgun (WGS) entry which is preliminary data.</text>
</comment>